<dbReference type="EMBL" id="QFNY01000275">
    <property type="protein sequence ID" value="PZO98570.1"/>
    <property type="molecule type" value="Genomic_DNA"/>
</dbReference>
<dbReference type="Pfam" id="PF07976">
    <property type="entry name" value="Phe_hydrox_dim"/>
    <property type="match status" value="1"/>
</dbReference>
<sequence>NVPNWENVFNALPGDKDIFEGRGISRDGAVVIVRPDQYVGAVLPLDDPSAVEDYFSSALIKLK</sequence>
<evidence type="ECO:0000313" key="4">
    <source>
        <dbReference type="Proteomes" id="UP000249451"/>
    </source>
</evidence>
<keyword evidence="1" id="KW-0560">Oxidoreductase</keyword>
<accession>A0A2W5AVD3</accession>
<dbReference type="AlphaFoldDB" id="A0A2W5AVD3"/>
<comment type="caution">
    <text evidence="3">The sequence shown here is derived from an EMBL/GenBank/DDBJ whole genome shotgun (WGS) entry which is preliminary data.</text>
</comment>
<keyword evidence="3" id="KW-0503">Monooxygenase</keyword>
<evidence type="ECO:0000259" key="2">
    <source>
        <dbReference type="Pfam" id="PF07976"/>
    </source>
</evidence>
<gene>
    <name evidence="3" type="ORF">DI609_10315</name>
</gene>
<feature type="non-terminal residue" evidence="3">
    <location>
        <position position="1"/>
    </location>
</feature>
<protein>
    <submittedName>
        <fullName evidence="3">3-hydroxybenzoate 4-monooxygenase</fullName>
    </submittedName>
</protein>
<evidence type="ECO:0000256" key="1">
    <source>
        <dbReference type="ARBA" id="ARBA00023002"/>
    </source>
</evidence>
<dbReference type="SUPFAM" id="SSF52833">
    <property type="entry name" value="Thioredoxin-like"/>
    <property type="match status" value="1"/>
</dbReference>
<proteinExistence type="predicted"/>
<name>A0A2W5AVD3_9CORY</name>
<dbReference type="InterPro" id="IPR038220">
    <property type="entry name" value="PHOX_C_sf"/>
</dbReference>
<dbReference type="InterPro" id="IPR036249">
    <property type="entry name" value="Thioredoxin-like_sf"/>
</dbReference>
<organism evidence="3 4">
    <name type="scientific">Corynebacterium urealyticum</name>
    <dbReference type="NCBI Taxonomy" id="43771"/>
    <lineage>
        <taxon>Bacteria</taxon>
        <taxon>Bacillati</taxon>
        <taxon>Actinomycetota</taxon>
        <taxon>Actinomycetes</taxon>
        <taxon>Mycobacteriales</taxon>
        <taxon>Corynebacteriaceae</taxon>
        <taxon>Corynebacterium</taxon>
    </lineage>
</organism>
<dbReference type="InterPro" id="IPR012941">
    <property type="entry name" value="Phe_hydrox_C_dim_dom"/>
</dbReference>
<evidence type="ECO:0000313" key="3">
    <source>
        <dbReference type="EMBL" id="PZO98570.1"/>
    </source>
</evidence>
<dbReference type="Proteomes" id="UP000249451">
    <property type="component" value="Unassembled WGS sequence"/>
</dbReference>
<feature type="domain" description="Phenol hydroxylase-like C-terminal dimerisation" evidence="2">
    <location>
        <begin position="14"/>
        <end position="61"/>
    </location>
</feature>
<dbReference type="GO" id="GO:0004497">
    <property type="term" value="F:monooxygenase activity"/>
    <property type="evidence" value="ECO:0007669"/>
    <property type="project" value="UniProtKB-KW"/>
</dbReference>
<reference evidence="3 4" key="1">
    <citation type="submission" date="2017-11" db="EMBL/GenBank/DDBJ databases">
        <title>Infants hospitalized years apart are colonized by the same room-sourced microbial strains.</title>
        <authorList>
            <person name="Brooks B."/>
            <person name="Olm M.R."/>
            <person name="Firek B.A."/>
            <person name="Baker R."/>
            <person name="Thomas B.C."/>
            <person name="Morowitz M.J."/>
            <person name="Banfield J.F."/>
        </authorList>
    </citation>
    <scope>NUCLEOTIDE SEQUENCE [LARGE SCALE GENOMIC DNA]</scope>
    <source>
        <strain evidence="3">S2_012_000_R3_87</strain>
    </source>
</reference>
<dbReference type="Gene3D" id="3.40.30.20">
    <property type="match status" value="1"/>
</dbReference>